<reference evidence="1" key="1">
    <citation type="submission" date="2019-09" db="EMBL/GenBank/DDBJ databases">
        <title>Characterisation of the sponge microbiome using genome-centric metagenomics.</title>
        <authorList>
            <person name="Engelberts J.P."/>
            <person name="Robbins S.J."/>
            <person name="De Goeij J.M."/>
            <person name="Aranda M."/>
            <person name="Bell S.C."/>
            <person name="Webster N.S."/>
        </authorList>
    </citation>
    <scope>NUCLEOTIDE SEQUENCE</scope>
    <source>
        <strain evidence="1">SB0664_bin_27</strain>
    </source>
</reference>
<gene>
    <name evidence="1" type="ORF">F4Y42_06180</name>
</gene>
<proteinExistence type="predicted"/>
<dbReference type="EMBL" id="VXRG01000053">
    <property type="protein sequence ID" value="MXY93023.1"/>
    <property type="molecule type" value="Genomic_DNA"/>
</dbReference>
<sequence length="513" mass="57684">MNKQDTFQVSGGQRQLFLDDHGIESLDGLSRTVHQPDKKGAVIRPEAGLSGREQHSIQTHSAPIWDSERKVWQLWCSSPTTISASGYFESDDGLHWYKPVMNQVEYRGSRANHFVDYALRGHREGPATVVYDPFDPDPGRRYKSATFSSRDHDVGFAVSPDGMQWAGLDNVPAVPSQDTHSLSFDQQEQLFILKTKHAGPIFLPPDAPHIPGDEAGHNSRAASLSTSTDFANWTAPEMSFFADERDQEIGRLVIEETLADSTRRKPEFNVPETYNAQVYNLSVFRYEGRYVGLAMMFYRSARVPKEWPGFDEMDLPESILATVRRGGDWTGIWHIQMLSSRDLRSWERVGDRQPFITPSRLHSGAYDTLCIGQPAEPVPRGEELWFYYTGIRSYAIASLKYRDQGAVCLAVLRRDGFVSLDAGEEEGELVTRPFRWTGGSFHANLNAVGGDLKAQVLAADGSILATSLPVTGDQTDARVEWSQDGAALKKGLEVRLRFSLRNASFYSYWFEER</sequence>
<evidence type="ECO:0000313" key="1">
    <source>
        <dbReference type="EMBL" id="MXY93023.1"/>
    </source>
</evidence>
<protein>
    <submittedName>
        <fullName evidence="1">Uncharacterized protein</fullName>
    </submittedName>
</protein>
<name>A0A6B0YQ34_9CHLR</name>
<comment type="caution">
    <text evidence="1">The sequence shown here is derived from an EMBL/GenBank/DDBJ whole genome shotgun (WGS) entry which is preliminary data.</text>
</comment>
<dbReference type="InterPro" id="IPR023296">
    <property type="entry name" value="Glyco_hydro_beta-prop_sf"/>
</dbReference>
<dbReference type="Gene3D" id="2.115.10.20">
    <property type="entry name" value="Glycosyl hydrolase domain, family 43"/>
    <property type="match status" value="1"/>
</dbReference>
<dbReference type="AlphaFoldDB" id="A0A6B0YQ34"/>
<dbReference type="SUPFAM" id="SSF75005">
    <property type="entry name" value="Arabinanase/levansucrase/invertase"/>
    <property type="match status" value="2"/>
</dbReference>
<organism evidence="1">
    <name type="scientific">Caldilineaceae bacterium SB0664_bin_27</name>
    <dbReference type="NCBI Taxonomy" id="2605260"/>
    <lineage>
        <taxon>Bacteria</taxon>
        <taxon>Bacillati</taxon>
        <taxon>Chloroflexota</taxon>
        <taxon>Caldilineae</taxon>
        <taxon>Caldilineales</taxon>
        <taxon>Caldilineaceae</taxon>
    </lineage>
</organism>
<accession>A0A6B0YQ34</accession>